<dbReference type="EMBL" id="CDOD01000003">
    <property type="protein sequence ID" value="CEN32568.1"/>
    <property type="molecule type" value="Genomic_DNA"/>
</dbReference>
<keyword evidence="3" id="KW-1185">Reference proteome</keyword>
<sequence>MSEKNVLRDGIPAPLREYTFPLPNGDNGVRERTHQSEKQPSTY</sequence>
<evidence type="ECO:0000256" key="1">
    <source>
        <dbReference type="SAM" id="MobiDB-lite"/>
    </source>
</evidence>
<accession>A0A0B7H4L6</accession>
<name>A0A0B7H4L6_9FLAO</name>
<proteinExistence type="predicted"/>
<dbReference type="AlphaFoldDB" id="A0A0B7H4L6"/>
<evidence type="ECO:0000313" key="2">
    <source>
        <dbReference type="EMBL" id="CEN32568.1"/>
    </source>
</evidence>
<organism evidence="2 3">
    <name type="scientific">Capnocytophaga cynodegmi</name>
    <dbReference type="NCBI Taxonomy" id="28189"/>
    <lineage>
        <taxon>Bacteria</taxon>
        <taxon>Pseudomonadati</taxon>
        <taxon>Bacteroidota</taxon>
        <taxon>Flavobacteriia</taxon>
        <taxon>Flavobacteriales</taxon>
        <taxon>Flavobacteriaceae</taxon>
        <taxon>Capnocytophaga</taxon>
    </lineage>
</organism>
<gene>
    <name evidence="2" type="ORF">CCYN2B_110087</name>
</gene>
<reference evidence="3" key="1">
    <citation type="submission" date="2015-01" db="EMBL/GenBank/DDBJ databases">
        <authorList>
            <person name="MANFREDI Pablo"/>
        </authorList>
    </citation>
    <scope>NUCLEOTIDE SEQUENCE [LARGE SCALE GENOMIC DNA]</scope>
    <source>
        <strain evidence="3">Ccyn2B</strain>
    </source>
</reference>
<evidence type="ECO:0000313" key="3">
    <source>
        <dbReference type="Proteomes" id="UP000038055"/>
    </source>
</evidence>
<dbReference type="Proteomes" id="UP000038055">
    <property type="component" value="Unassembled WGS sequence"/>
</dbReference>
<feature type="region of interest" description="Disordered" evidence="1">
    <location>
        <begin position="1"/>
        <end position="43"/>
    </location>
</feature>
<protein>
    <submittedName>
        <fullName evidence="2">Uncharacterized protein</fullName>
    </submittedName>
</protein>
<feature type="compositionally biased region" description="Basic and acidic residues" evidence="1">
    <location>
        <begin position="28"/>
        <end position="37"/>
    </location>
</feature>